<accession>A0A7W5V116</accession>
<comment type="caution">
    <text evidence="1">The sequence shown here is derived from an EMBL/GenBank/DDBJ whole genome shotgun (WGS) entry which is preliminary data.</text>
</comment>
<dbReference type="EMBL" id="JACIBV010000001">
    <property type="protein sequence ID" value="MBB3726779.1"/>
    <property type="molecule type" value="Genomic_DNA"/>
</dbReference>
<name>A0A7W5V116_9ACTN</name>
<dbReference type="AlphaFoldDB" id="A0A7W5V116"/>
<reference evidence="1 2" key="1">
    <citation type="submission" date="2020-08" db="EMBL/GenBank/DDBJ databases">
        <title>Sequencing the genomes of 1000 actinobacteria strains.</title>
        <authorList>
            <person name="Klenk H.-P."/>
        </authorList>
    </citation>
    <scope>NUCLEOTIDE SEQUENCE [LARGE SCALE GENOMIC DNA]</scope>
    <source>
        <strain evidence="1 2">DSM 44320</strain>
    </source>
</reference>
<gene>
    <name evidence="1" type="ORF">FHR33_002639</name>
</gene>
<sequence>MPWPLPVRYVTIVADVVTQPGHRFDSNVMRTKTAPQCFQKRLKPVSAVSPVASV</sequence>
<dbReference type="Proteomes" id="UP000579945">
    <property type="component" value="Unassembled WGS sequence"/>
</dbReference>
<organism evidence="1 2">
    <name type="scientific">Nonomuraea dietziae</name>
    <dbReference type="NCBI Taxonomy" id="65515"/>
    <lineage>
        <taxon>Bacteria</taxon>
        <taxon>Bacillati</taxon>
        <taxon>Actinomycetota</taxon>
        <taxon>Actinomycetes</taxon>
        <taxon>Streptosporangiales</taxon>
        <taxon>Streptosporangiaceae</taxon>
        <taxon>Nonomuraea</taxon>
    </lineage>
</organism>
<proteinExistence type="predicted"/>
<evidence type="ECO:0000313" key="2">
    <source>
        <dbReference type="Proteomes" id="UP000579945"/>
    </source>
</evidence>
<protein>
    <submittedName>
        <fullName evidence="1">Uncharacterized protein</fullName>
    </submittedName>
</protein>
<evidence type="ECO:0000313" key="1">
    <source>
        <dbReference type="EMBL" id="MBB3726779.1"/>
    </source>
</evidence>
<keyword evidence="2" id="KW-1185">Reference proteome</keyword>